<proteinExistence type="predicted"/>
<evidence type="ECO:0000256" key="1">
    <source>
        <dbReference type="SAM" id="MobiDB-lite"/>
    </source>
</evidence>
<evidence type="ECO:0000313" key="2">
    <source>
        <dbReference type="EMBL" id="KAF0312598.1"/>
    </source>
</evidence>
<sequence>MERELEQEFEEEYARELQQELEQELHERLEHELRQETGPVSGQYDDASGQFEDAAVTDADVCEGNTGNLTLFCYAFTYPKDTPRYQVLDPAEDCERRDAETTHHGWRDVFRKDDDFGNGGGDDGTSNGLRWWRLAGSWMVILPSSPAKKLFSASAVWATSASAKCFTSTTRIASSKLYFSATSDDDDDHSDGHVVTEERSSRASAR</sequence>
<comment type="caution">
    <text evidence="2">The sequence shown here is derived from an EMBL/GenBank/DDBJ whole genome shotgun (WGS) entry which is preliminary data.</text>
</comment>
<dbReference type="Proteomes" id="UP000440578">
    <property type="component" value="Unassembled WGS sequence"/>
</dbReference>
<feature type="compositionally biased region" description="Basic and acidic residues" evidence="1">
    <location>
        <begin position="190"/>
        <end position="206"/>
    </location>
</feature>
<name>A0A6A4XBM3_AMPAM</name>
<dbReference type="AlphaFoldDB" id="A0A6A4XBM3"/>
<gene>
    <name evidence="2" type="ORF">FJT64_016659</name>
</gene>
<feature type="region of interest" description="Disordered" evidence="1">
    <location>
        <begin position="182"/>
        <end position="206"/>
    </location>
</feature>
<protein>
    <submittedName>
        <fullName evidence="2">Uncharacterized protein</fullName>
    </submittedName>
</protein>
<reference evidence="2 3" key="1">
    <citation type="submission" date="2019-07" db="EMBL/GenBank/DDBJ databases">
        <title>Draft genome assembly of a fouling barnacle, Amphibalanus amphitrite (Darwin, 1854): The first reference genome for Thecostraca.</title>
        <authorList>
            <person name="Kim W."/>
        </authorList>
    </citation>
    <scope>NUCLEOTIDE SEQUENCE [LARGE SCALE GENOMIC DNA]</scope>
    <source>
        <strain evidence="2">SNU_AA5</strain>
        <tissue evidence="2">Soma without cirri and trophi</tissue>
    </source>
</reference>
<accession>A0A6A4XBM3</accession>
<keyword evidence="3" id="KW-1185">Reference proteome</keyword>
<dbReference type="EMBL" id="VIIS01000153">
    <property type="protein sequence ID" value="KAF0312598.1"/>
    <property type="molecule type" value="Genomic_DNA"/>
</dbReference>
<organism evidence="2 3">
    <name type="scientific">Amphibalanus amphitrite</name>
    <name type="common">Striped barnacle</name>
    <name type="synonym">Balanus amphitrite</name>
    <dbReference type="NCBI Taxonomy" id="1232801"/>
    <lineage>
        <taxon>Eukaryota</taxon>
        <taxon>Metazoa</taxon>
        <taxon>Ecdysozoa</taxon>
        <taxon>Arthropoda</taxon>
        <taxon>Crustacea</taxon>
        <taxon>Multicrustacea</taxon>
        <taxon>Cirripedia</taxon>
        <taxon>Thoracica</taxon>
        <taxon>Thoracicalcarea</taxon>
        <taxon>Balanomorpha</taxon>
        <taxon>Balanoidea</taxon>
        <taxon>Balanidae</taxon>
        <taxon>Amphibalaninae</taxon>
        <taxon>Amphibalanus</taxon>
    </lineage>
</organism>
<evidence type="ECO:0000313" key="3">
    <source>
        <dbReference type="Proteomes" id="UP000440578"/>
    </source>
</evidence>
<feature type="region of interest" description="Disordered" evidence="1">
    <location>
        <begin position="1"/>
        <end position="21"/>
    </location>
</feature>